<reference evidence="3 4" key="1">
    <citation type="submission" date="2020-08" db="EMBL/GenBank/DDBJ databases">
        <title>Complete Genome Sequence of Effusibacillus dendaii Strain skT53, Isolated from Farmland soil.</title>
        <authorList>
            <person name="Konishi T."/>
            <person name="Kawasaki H."/>
        </authorList>
    </citation>
    <scope>NUCLEOTIDE SEQUENCE [LARGE SCALE GENOMIC DNA]</scope>
    <source>
        <strain evidence="4">skT53</strain>
    </source>
</reference>
<dbReference type="InterPro" id="IPR005646">
    <property type="entry name" value="FapA"/>
</dbReference>
<accession>A0A7I8D8F1</accession>
<dbReference type="Proteomes" id="UP000593802">
    <property type="component" value="Chromosome"/>
</dbReference>
<organism evidence="3 4">
    <name type="scientific">Effusibacillus dendaii</name>
    <dbReference type="NCBI Taxonomy" id="2743772"/>
    <lineage>
        <taxon>Bacteria</taxon>
        <taxon>Bacillati</taxon>
        <taxon>Bacillota</taxon>
        <taxon>Bacilli</taxon>
        <taxon>Bacillales</taxon>
        <taxon>Alicyclobacillaceae</taxon>
        <taxon>Effusibacillus</taxon>
    </lineage>
</organism>
<dbReference type="InterPro" id="IPR046866">
    <property type="entry name" value="FapA_N"/>
</dbReference>
<evidence type="ECO:0000259" key="2">
    <source>
        <dbReference type="Pfam" id="PF20250"/>
    </source>
</evidence>
<evidence type="ECO:0000313" key="4">
    <source>
        <dbReference type="Proteomes" id="UP000593802"/>
    </source>
</evidence>
<dbReference type="Pfam" id="PF20250">
    <property type="entry name" value="FapA_N"/>
    <property type="match status" value="1"/>
</dbReference>
<dbReference type="InterPro" id="IPR046865">
    <property type="entry name" value="FapA_b_solenoid"/>
</dbReference>
<keyword evidence="4" id="KW-1185">Reference proteome</keyword>
<evidence type="ECO:0000256" key="1">
    <source>
        <dbReference type="SAM" id="MobiDB-lite"/>
    </source>
</evidence>
<feature type="region of interest" description="Disordered" evidence="1">
    <location>
        <begin position="186"/>
        <end position="212"/>
    </location>
</feature>
<name>A0A7I8D8F1_9BACL</name>
<dbReference type="RefSeq" id="WP_200760302.1">
    <property type="nucleotide sequence ID" value="NZ_AP023366.1"/>
</dbReference>
<proteinExistence type="predicted"/>
<dbReference type="EMBL" id="AP023366">
    <property type="protein sequence ID" value="BCJ86287.1"/>
    <property type="molecule type" value="Genomic_DNA"/>
</dbReference>
<dbReference type="PANTHER" id="PTHR38032">
    <property type="entry name" value="POLYMERASE-RELATED"/>
    <property type="match status" value="1"/>
</dbReference>
<protein>
    <recommendedName>
        <fullName evidence="2">Flagellar Assembly Protein A N-terminal region domain-containing protein</fullName>
    </recommendedName>
</protein>
<dbReference type="AlphaFoldDB" id="A0A7I8D8F1"/>
<evidence type="ECO:0000313" key="3">
    <source>
        <dbReference type="EMBL" id="BCJ86287.1"/>
    </source>
</evidence>
<dbReference type="PANTHER" id="PTHR38032:SF1">
    <property type="entry name" value="RNA-BINDING PROTEIN KHPB N-TERMINAL DOMAIN-CONTAINING PROTEIN"/>
    <property type="match status" value="1"/>
</dbReference>
<feature type="domain" description="Flagellar Assembly Protein A N-terminal region" evidence="2">
    <location>
        <begin position="72"/>
        <end position="243"/>
    </location>
</feature>
<gene>
    <name evidence="3" type="ORF">skT53_12720</name>
</gene>
<dbReference type="KEGG" id="eff:skT53_12720"/>
<sequence length="525" mass="58682">MDLVQNDFFKITVQEQDELFITVFRSGFEAQKLGAILEQYPRMKITDFKSLGTALKEATEAPVKIGVLRAPIEVTLSKDQMDASIKLYLSEEELLSQYDFVRSEILAILEAHQITEGILPDALDRLQAKQDLVIARGIPPVHGEDAQISYVQLSEKRPTLLSDGRANFYELNFIDRVEKDGWLGEKIPPTAGTPGRTVTGQPLPPKPGKDKPLLYDKNSVYESHEDGKVVLRAAREGAIHFENGKVSVIEHIIIDGDVGPATGNIKYSGCVTVKGTVHDGYSVVADKDISILGEIGIGAVDRIVSLSGSVLIKGGIFGRNKAFVQAKKDVIVKHANDCIIKADEHIYVGLYTIGSQLFAKSIILDQQRGKIIGGETHAEVKVVTAYLGNELERTTPVRIEGFNRADILRQIDQLLEEYKSTLILQEKIQRELAVYETVLNRLSDDQLQEVHFFKQRQEELADKLYAMEETRQALLTFLQSKGEGEVSILKKAFPKTVLQIKHTQKRIDKITSGTFYVLDYELLYE</sequence>
<dbReference type="Pfam" id="PF03961">
    <property type="entry name" value="FapA"/>
    <property type="match status" value="1"/>
</dbReference>